<feature type="active site" description="Tele-AMP-histidine intermediate" evidence="1">
    <location>
        <position position="99"/>
    </location>
</feature>
<evidence type="ECO:0000256" key="2">
    <source>
        <dbReference type="PIRSR" id="PIRSR601310-3"/>
    </source>
</evidence>
<dbReference type="GO" id="GO:0003824">
    <property type="term" value="F:catalytic activity"/>
    <property type="evidence" value="ECO:0007669"/>
    <property type="project" value="InterPro"/>
</dbReference>
<dbReference type="InterPro" id="IPR011146">
    <property type="entry name" value="HIT-like"/>
</dbReference>
<name>A0A1M4SEE7_9THEO</name>
<proteinExistence type="predicted"/>
<dbReference type="AlphaFoldDB" id="A0A1M4SEE7"/>
<dbReference type="Gene3D" id="3.30.428.10">
    <property type="entry name" value="HIT-like"/>
    <property type="match status" value="1"/>
</dbReference>
<dbReference type="CDD" id="cd01276">
    <property type="entry name" value="PKCI_related"/>
    <property type="match status" value="1"/>
</dbReference>
<evidence type="ECO:0000313" key="5">
    <source>
        <dbReference type="EMBL" id="SHE30579.1"/>
    </source>
</evidence>
<dbReference type="SUPFAM" id="SSF54197">
    <property type="entry name" value="HIT-like"/>
    <property type="match status" value="1"/>
</dbReference>
<dbReference type="InterPro" id="IPR019808">
    <property type="entry name" value="Histidine_triad_CS"/>
</dbReference>
<keyword evidence="6" id="KW-1185">Reference proteome</keyword>
<dbReference type="PANTHER" id="PTHR23089">
    <property type="entry name" value="HISTIDINE TRIAD HIT PROTEIN"/>
    <property type="match status" value="1"/>
</dbReference>
<dbReference type="EMBL" id="FQVH01000001">
    <property type="protein sequence ID" value="SHE30579.1"/>
    <property type="molecule type" value="Genomic_DNA"/>
</dbReference>
<accession>A0A1M4SEE7</accession>
<dbReference type="STRING" id="1121256.SAMN02746089_00028"/>
<dbReference type="PROSITE" id="PS51084">
    <property type="entry name" value="HIT_2"/>
    <property type="match status" value="1"/>
</dbReference>
<dbReference type="OrthoDB" id="9784774at2"/>
<feature type="short sequence motif" description="Histidine triad motif" evidence="2 3">
    <location>
        <begin position="97"/>
        <end position="101"/>
    </location>
</feature>
<gene>
    <name evidence="5" type="ORF">SAMN02746089_00028</name>
</gene>
<organism evidence="5 6">
    <name type="scientific">Caldanaerobius fijiensis DSM 17918</name>
    <dbReference type="NCBI Taxonomy" id="1121256"/>
    <lineage>
        <taxon>Bacteria</taxon>
        <taxon>Bacillati</taxon>
        <taxon>Bacillota</taxon>
        <taxon>Clostridia</taxon>
        <taxon>Thermoanaerobacterales</taxon>
        <taxon>Thermoanaerobacteraceae</taxon>
        <taxon>Caldanaerobius</taxon>
    </lineage>
</organism>
<evidence type="ECO:0000259" key="4">
    <source>
        <dbReference type="PROSITE" id="PS51084"/>
    </source>
</evidence>
<dbReference type="Proteomes" id="UP000184088">
    <property type="component" value="Unassembled WGS sequence"/>
</dbReference>
<reference evidence="5 6" key="1">
    <citation type="submission" date="2016-11" db="EMBL/GenBank/DDBJ databases">
        <authorList>
            <person name="Jaros S."/>
            <person name="Januszkiewicz K."/>
            <person name="Wedrychowicz H."/>
        </authorList>
    </citation>
    <scope>NUCLEOTIDE SEQUENCE [LARGE SCALE GENOMIC DNA]</scope>
    <source>
        <strain evidence="5 6">DSM 17918</strain>
    </source>
</reference>
<feature type="domain" description="HIT" evidence="4">
    <location>
        <begin position="5"/>
        <end position="113"/>
    </location>
</feature>
<dbReference type="InterPro" id="IPR036265">
    <property type="entry name" value="HIT-like_sf"/>
</dbReference>
<dbReference type="InterPro" id="IPR001310">
    <property type="entry name" value="Histidine_triad_HIT"/>
</dbReference>
<evidence type="ECO:0000256" key="1">
    <source>
        <dbReference type="PIRSR" id="PIRSR601310-1"/>
    </source>
</evidence>
<evidence type="ECO:0000256" key="3">
    <source>
        <dbReference type="PROSITE-ProRule" id="PRU00464"/>
    </source>
</evidence>
<dbReference type="Pfam" id="PF01230">
    <property type="entry name" value="HIT"/>
    <property type="match status" value="1"/>
</dbReference>
<protein>
    <submittedName>
        <fullName evidence="5">Histidine triad (HIT) family protein</fullName>
    </submittedName>
</protein>
<dbReference type="PRINTS" id="PR00332">
    <property type="entry name" value="HISTRIAD"/>
</dbReference>
<dbReference type="PROSITE" id="PS00892">
    <property type="entry name" value="HIT_1"/>
    <property type="match status" value="1"/>
</dbReference>
<evidence type="ECO:0000313" key="6">
    <source>
        <dbReference type="Proteomes" id="UP000184088"/>
    </source>
</evidence>
<sequence>MTECIFCKIVNKEIPSEIVYENDQVVAFKDINPVAPVHILIVPKVHVKSIMELDTSSNILNGVAEAIQKIAKDQNIACEGFRVVNNCGTLAGQSVDHLHFHLLGGRAMQWPPG</sequence>
<dbReference type="RefSeq" id="WP_073341276.1">
    <property type="nucleotide sequence ID" value="NZ_FQVH01000001.1"/>
</dbReference>